<gene>
    <name evidence="6" type="ORF">DF183_00580</name>
</gene>
<dbReference type="AlphaFoldDB" id="A0A2U2BMP7"/>
<feature type="domain" description="Fimbrial-type adhesion" evidence="5">
    <location>
        <begin position="31"/>
        <end position="186"/>
    </location>
</feature>
<evidence type="ECO:0000259" key="5">
    <source>
        <dbReference type="Pfam" id="PF00419"/>
    </source>
</evidence>
<dbReference type="PANTHER" id="PTHR33420:SF14">
    <property type="entry name" value="TYPE 1 FIMBRIN D-MANNOSE SPECIFIC ADHESIN"/>
    <property type="match status" value="1"/>
</dbReference>
<dbReference type="EMBL" id="QEXO01000001">
    <property type="protein sequence ID" value="PWE15272.1"/>
    <property type="molecule type" value="Genomic_DNA"/>
</dbReference>
<dbReference type="Pfam" id="PF00419">
    <property type="entry name" value="Fimbrial"/>
    <property type="match status" value="1"/>
</dbReference>
<comment type="caution">
    <text evidence="6">The sequence shown here is derived from an EMBL/GenBank/DDBJ whole genome shotgun (WGS) entry which is preliminary data.</text>
</comment>
<evidence type="ECO:0000313" key="6">
    <source>
        <dbReference type="EMBL" id="PWE15272.1"/>
    </source>
</evidence>
<evidence type="ECO:0000256" key="4">
    <source>
        <dbReference type="SAM" id="SignalP"/>
    </source>
</evidence>
<name>A0A2U2BMP7_ALCFA</name>
<dbReference type="Gene3D" id="2.60.40.1090">
    <property type="entry name" value="Fimbrial-type adhesion domain"/>
    <property type="match status" value="1"/>
</dbReference>
<dbReference type="InterPro" id="IPR008966">
    <property type="entry name" value="Adhesion_dom_sf"/>
</dbReference>
<dbReference type="GO" id="GO:0009289">
    <property type="term" value="C:pilus"/>
    <property type="evidence" value="ECO:0007669"/>
    <property type="project" value="UniProtKB-SubCell"/>
</dbReference>
<dbReference type="InterPro" id="IPR050263">
    <property type="entry name" value="Bact_Fimbrial_Adh_Pro"/>
</dbReference>
<dbReference type="GO" id="GO:0043709">
    <property type="term" value="P:cell adhesion involved in single-species biofilm formation"/>
    <property type="evidence" value="ECO:0007669"/>
    <property type="project" value="TreeGrafter"/>
</dbReference>
<dbReference type="InterPro" id="IPR036937">
    <property type="entry name" value="Adhesion_dom_fimbrial_sf"/>
</dbReference>
<comment type="subcellular location">
    <subcellularLocation>
        <location evidence="1">Fimbrium</location>
    </subcellularLocation>
</comment>
<feature type="chain" id="PRO_5015458510" evidence="4">
    <location>
        <begin position="22"/>
        <end position="187"/>
    </location>
</feature>
<protein>
    <submittedName>
        <fullName evidence="6">Adhesin</fullName>
    </submittedName>
</protein>
<keyword evidence="3" id="KW-0281">Fimbrium</keyword>
<keyword evidence="4" id="KW-0732">Signal</keyword>
<reference evidence="6 7" key="2">
    <citation type="submission" date="2018-05" db="EMBL/GenBank/DDBJ databases">
        <authorList>
            <person name="Lanie J.A."/>
            <person name="Ng W.-L."/>
            <person name="Kazmierczak K.M."/>
            <person name="Andrzejewski T.M."/>
            <person name="Davidsen T.M."/>
            <person name="Wayne K.J."/>
            <person name="Tettelin H."/>
            <person name="Glass J.I."/>
            <person name="Rusch D."/>
            <person name="Podicherti R."/>
            <person name="Tsui H.-C.T."/>
            <person name="Winkler M.E."/>
        </authorList>
    </citation>
    <scope>NUCLEOTIDE SEQUENCE [LARGE SCALE GENOMIC DNA]</scope>
    <source>
        <strain evidence="6 7">YBY</strain>
    </source>
</reference>
<evidence type="ECO:0000256" key="3">
    <source>
        <dbReference type="ARBA" id="ARBA00023263"/>
    </source>
</evidence>
<dbReference type="InterPro" id="IPR000259">
    <property type="entry name" value="Adhesion_dom_fimbrial"/>
</dbReference>
<dbReference type="RefSeq" id="WP_109088178.1">
    <property type="nucleotide sequence ID" value="NZ_QEXO01000001.1"/>
</dbReference>
<evidence type="ECO:0000256" key="1">
    <source>
        <dbReference type="ARBA" id="ARBA00004561"/>
    </source>
</evidence>
<dbReference type="STRING" id="511.UZ73_04275"/>
<evidence type="ECO:0000313" key="7">
    <source>
        <dbReference type="Proteomes" id="UP000245216"/>
    </source>
</evidence>
<accession>A0A2U2BMP7</accession>
<dbReference type="Proteomes" id="UP000245216">
    <property type="component" value="Unassembled WGS sequence"/>
</dbReference>
<sequence length="187" mass="18814">MKKILFGLTILSAFAATGAQAELTTAARGNINFVGSINADSCTVRSPGASSSGANMLVDMGPVSAKTLGTEAVPATSAGGITSISKNIDMQIECATGTKVELKLAPTATSGKGIAVTGGAQNVQIMLVSDQTVLDFTSGTAKLEAPYADGAINIPLTAYYTRKAGADVADVVGGQANATVAYELSYE</sequence>
<dbReference type="SUPFAM" id="SSF49401">
    <property type="entry name" value="Bacterial adhesins"/>
    <property type="match status" value="1"/>
</dbReference>
<dbReference type="PANTHER" id="PTHR33420">
    <property type="entry name" value="FIMBRIAL SUBUNIT ELFA-RELATED"/>
    <property type="match status" value="1"/>
</dbReference>
<reference evidence="6 7" key="1">
    <citation type="submission" date="2018-05" db="EMBL/GenBank/DDBJ databases">
        <title>Genome Sequence of an Efficient Indole-Degrading Bacterium, Alcaligenes sp.YBY.</title>
        <authorList>
            <person name="Yang B."/>
        </authorList>
    </citation>
    <scope>NUCLEOTIDE SEQUENCE [LARGE SCALE GENOMIC DNA]</scope>
    <source>
        <strain evidence="6 7">YBY</strain>
    </source>
</reference>
<proteinExistence type="inferred from homology"/>
<evidence type="ECO:0000256" key="2">
    <source>
        <dbReference type="ARBA" id="ARBA00006671"/>
    </source>
</evidence>
<feature type="signal peptide" evidence="4">
    <location>
        <begin position="1"/>
        <end position="21"/>
    </location>
</feature>
<organism evidence="6 7">
    <name type="scientific">Alcaligenes faecalis</name>
    <dbReference type="NCBI Taxonomy" id="511"/>
    <lineage>
        <taxon>Bacteria</taxon>
        <taxon>Pseudomonadati</taxon>
        <taxon>Pseudomonadota</taxon>
        <taxon>Betaproteobacteria</taxon>
        <taxon>Burkholderiales</taxon>
        <taxon>Alcaligenaceae</taxon>
        <taxon>Alcaligenes</taxon>
    </lineage>
</organism>
<comment type="similarity">
    <text evidence="2">Belongs to the fimbrial protein family.</text>
</comment>